<dbReference type="Gramene" id="Kaladp0015s0217.1.v1.1">
    <property type="protein sequence ID" value="Kaladp0015s0217.1.v1.1"/>
    <property type="gene ID" value="Kaladp0015s0217.v1.1"/>
</dbReference>
<proteinExistence type="predicted"/>
<reference evidence="3" key="1">
    <citation type="submission" date="2021-01" db="UniProtKB">
        <authorList>
            <consortium name="EnsemblPlants"/>
        </authorList>
    </citation>
    <scope>IDENTIFICATION</scope>
</reference>
<name>A0A7N0SZQ4_KALFE</name>
<dbReference type="OMA" id="EMSANRF"/>
<dbReference type="AlphaFoldDB" id="A0A7N0SZQ4"/>
<keyword evidence="4" id="KW-1185">Reference proteome</keyword>
<evidence type="ECO:0008006" key="5">
    <source>
        <dbReference type="Google" id="ProtNLM"/>
    </source>
</evidence>
<dbReference type="InterPro" id="IPR008906">
    <property type="entry name" value="HATC_C_dom"/>
</dbReference>
<dbReference type="InterPro" id="IPR012337">
    <property type="entry name" value="RNaseH-like_sf"/>
</dbReference>
<evidence type="ECO:0000313" key="4">
    <source>
        <dbReference type="Proteomes" id="UP000594263"/>
    </source>
</evidence>
<dbReference type="Proteomes" id="UP000594263">
    <property type="component" value="Unplaced"/>
</dbReference>
<evidence type="ECO:0000313" key="3">
    <source>
        <dbReference type="EnsemblPlants" id="Kaladp0015s0217.1.v1.1"/>
    </source>
</evidence>
<evidence type="ECO:0000259" key="1">
    <source>
        <dbReference type="Pfam" id="PF05699"/>
    </source>
</evidence>
<dbReference type="GO" id="GO:0046983">
    <property type="term" value="F:protein dimerization activity"/>
    <property type="evidence" value="ECO:0007669"/>
    <property type="project" value="InterPro"/>
</dbReference>
<dbReference type="PANTHER" id="PTHR23272">
    <property type="entry name" value="BED FINGER-RELATED"/>
    <property type="match status" value="1"/>
</dbReference>
<dbReference type="Pfam" id="PF14372">
    <property type="entry name" value="hAT-like_RNase-H"/>
    <property type="match status" value="1"/>
</dbReference>
<feature type="domain" description="hAT-like transposase RNase-H fold" evidence="2">
    <location>
        <begin position="1"/>
        <end position="65"/>
    </location>
</feature>
<feature type="domain" description="HAT C-terminal dimerisation" evidence="1">
    <location>
        <begin position="111"/>
        <end position="192"/>
    </location>
</feature>
<dbReference type="InterPro" id="IPR025525">
    <property type="entry name" value="hAT-like_transposase_RNase-H"/>
</dbReference>
<accession>A0A7N0SZQ4</accession>
<protein>
    <recommendedName>
        <fullName evidence="5">Transposase</fullName>
    </recommendedName>
</protein>
<dbReference type="Pfam" id="PF05699">
    <property type="entry name" value="Dimer_Tnp_hAT"/>
    <property type="match status" value="1"/>
</dbReference>
<dbReference type="SUPFAM" id="SSF53098">
    <property type="entry name" value="Ribonuclease H-like"/>
    <property type="match status" value="1"/>
</dbReference>
<sequence length="227" mass="25817">MAGMMLEKFKKYWDVIHEVMGVAAVLDPRYKLNSLEFYFSKVYGRESIVQIDNIKKLFSCLIDEYNEMKRCGETFDSEVLDCSPHTGDIESEFQMFISNKRAKVAVEETDFDRYLKEAPIPPSPSFDLLLWWKVNGWKYPSLMSIAKDVLAIPVSSVASESAFSAGGRLVSPHRSRLHPKTVEALMCAQSWLSTIEEDGQAPFVSDGYCTVLEDYTEDIADFSMLDD</sequence>
<dbReference type="GO" id="GO:0003677">
    <property type="term" value="F:DNA binding"/>
    <property type="evidence" value="ECO:0007669"/>
    <property type="project" value="InterPro"/>
</dbReference>
<evidence type="ECO:0000259" key="2">
    <source>
        <dbReference type="Pfam" id="PF14372"/>
    </source>
</evidence>
<dbReference type="EnsemblPlants" id="Kaladp0015s0217.1.v1.1">
    <property type="protein sequence ID" value="Kaladp0015s0217.1.v1.1"/>
    <property type="gene ID" value="Kaladp0015s0217.v1.1"/>
</dbReference>
<organism evidence="3 4">
    <name type="scientific">Kalanchoe fedtschenkoi</name>
    <name type="common">Lavender scallops</name>
    <name type="synonym">South American air plant</name>
    <dbReference type="NCBI Taxonomy" id="63787"/>
    <lineage>
        <taxon>Eukaryota</taxon>
        <taxon>Viridiplantae</taxon>
        <taxon>Streptophyta</taxon>
        <taxon>Embryophyta</taxon>
        <taxon>Tracheophyta</taxon>
        <taxon>Spermatophyta</taxon>
        <taxon>Magnoliopsida</taxon>
        <taxon>eudicotyledons</taxon>
        <taxon>Gunneridae</taxon>
        <taxon>Pentapetalae</taxon>
        <taxon>Saxifragales</taxon>
        <taxon>Crassulaceae</taxon>
        <taxon>Kalanchoe</taxon>
    </lineage>
</organism>
<dbReference type="PANTHER" id="PTHR23272:SF179">
    <property type="entry name" value="ZINC FINGER BED DOMAIN-CONTAINING PROTEIN RICESLEEPER 2-LIKE ISOFORM X1"/>
    <property type="match status" value="1"/>
</dbReference>